<evidence type="ECO:0000259" key="12">
    <source>
        <dbReference type="PROSITE" id="PS51709"/>
    </source>
</evidence>
<feature type="binding site" evidence="10">
    <location>
        <position position="234"/>
    </location>
    <ligand>
        <name>Mg(2+)</name>
        <dbReference type="ChEBI" id="CHEBI:18420"/>
    </ligand>
</feature>
<dbReference type="Gene3D" id="3.30.1360.120">
    <property type="entry name" value="Probable tRNA modification gtpase trme, domain 1"/>
    <property type="match status" value="1"/>
</dbReference>
<dbReference type="InterPro" id="IPR027266">
    <property type="entry name" value="TrmE/GcvT-like"/>
</dbReference>
<reference evidence="13" key="1">
    <citation type="journal article" date="2023" name="Comput. Struct. Biotechnol. J.">
        <title>Discovery of a novel marine Bacteroidetes with a rich repertoire of carbohydrate-active enzymes.</title>
        <authorList>
            <person name="Chen B."/>
            <person name="Liu G."/>
            <person name="Chen Q."/>
            <person name="Wang H."/>
            <person name="Liu L."/>
            <person name="Tang K."/>
        </authorList>
    </citation>
    <scope>NUCLEOTIDE SEQUENCE</scope>
    <source>
        <strain evidence="13">TK19036</strain>
    </source>
</reference>
<dbReference type="GO" id="GO:0046872">
    <property type="term" value="F:metal ion binding"/>
    <property type="evidence" value="ECO:0007669"/>
    <property type="project" value="UniProtKB-KW"/>
</dbReference>
<dbReference type="PANTHER" id="PTHR42714">
    <property type="entry name" value="TRNA MODIFICATION GTPASE GTPBP3"/>
    <property type="match status" value="1"/>
</dbReference>
<dbReference type="NCBIfam" id="NF003661">
    <property type="entry name" value="PRK05291.1-3"/>
    <property type="match status" value="1"/>
</dbReference>
<evidence type="ECO:0000256" key="6">
    <source>
        <dbReference type="ARBA" id="ARBA00022801"/>
    </source>
</evidence>
<dbReference type="InterPro" id="IPR027417">
    <property type="entry name" value="P-loop_NTPase"/>
</dbReference>
<keyword evidence="4 10" id="KW-0479">Metal-binding</keyword>
<dbReference type="Gene3D" id="3.40.50.300">
    <property type="entry name" value="P-loop containing nucleotide triphosphate hydrolases"/>
    <property type="match status" value="1"/>
</dbReference>
<keyword evidence="8 10" id="KW-0630">Potassium</keyword>
<comment type="subunit">
    <text evidence="10">Homodimer. Heterotetramer of two MnmE and two MnmG subunits.</text>
</comment>
<dbReference type="InterPro" id="IPR004520">
    <property type="entry name" value="GTPase_MnmE"/>
</dbReference>
<keyword evidence="3 10" id="KW-0819">tRNA processing</keyword>
<dbReference type="GO" id="GO:0005829">
    <property type="term" value="C:cytosol"/>
    <property type="evidence" value="ECO:0007669"/>
    <property type="project" value="TreeGrafter"/>
</dbReference>
<keyword evidence="7 10" id="KW-0460">Magnesium</keyword>
<keyword evidence="5 10" id="KW-0547">Nucleotide-binding</keyword>
<dbReference type="GO" id="GO:0042802">
    <property type="term" value="F:identical protein binding"/>
    <property type="evidence" value="ECO:0007669"/>
    <property type="project" value="UniProtKB-ARBA"/>
</dbReference>
<dbReference type="InterPro" id="IPR018948">
    <property type="entry name" value="GTP-bd_TrmE_N"/>
</dbReference>
<dbReference type="EC" id="3.6.-.-" evidence="10"/>
<evidence type="ECO:0000256" key="11">
    <source>
        <dbReference type="RuleBase" id="RU003313"/>
    </source>
</evidence>
<proteinExistence type="inferred from homology"/>
<dbReference type="Gene3D" id="1.20.120.430">
    <property type="entry name" value="tRNA modification GTPase MnmE domain 2"/>
    <property type="match status" value="1"/>
</dbReference>
<feature type="binding site" evidence="10">
    <location>
        <position position="255"/>
    </location>
    <ligand>
        <name>Mg(2+)</name>
        <dbReference type="ChEBI" id="CHEBI:18420"/>
    </ligand>
</feature>
<dbReference type="InterPro" id="IPR005225">
    <property type="entry name" value="Small_GTP-bd"/>
</dbReference>
<sequence length="458" mass="50888">MPNQIQDTIIALSTPAGEGAIGVIRLSGPQAIALVNEAFSGKDLRQQASHTLHFGTIRHENRIIDEVVIGLFIAPHSFTKEDVVEISCHGSSYIIQQIIQLFINKGARSARPGEFTQRAYLNGQFDLAQAEAVADLIAADSAAAHKAALHQMRGGFSQEIRHLREQLVHFASLIELELDFSEEDVEFANRDELRRLVEEILSTIRQLVQSFTLGNVIKNGVPTVIAGKPNVGKSTLLNALLNEEKAIVSDIPGTTRDFIEDEITLEGVRFRFIDTAGIRETTDTVEAIGVQRTYEKMNQAALILYLFDLQHDSIDDVVRESEELEKLNIPLLRIGNKLDQAQPDLLRALSASSFEDLIFISATEKEQLEVFKQKVIKKTQVDNLSTNQTIVTNTRHYESLVRTQTALEQVISGLDMGVTHDFLAQDIRHSLYSLGEITGEITTDDLLGTIFSKFCIGK</sequence>
<dbReference type="CDD" id="cd14858">
    <property type="entry name" value="TrmE_N"/>
    <property type="match status" value="1"/>
</dbReference>
<comment type="similarity">
    <text evidence="1 10 11">Belongs to the TRAFAC class TrmE-Era-EngA-EngB-Septin-like GTPase superfamily. TrmE GTPase family.</text>
</comment>
<dbReference type="GO" id="GO:0003924">
    <property type="term" value="F:GTPase activity"/>
    <property type="evidence" value="ECO:0007669"/>
    <property type="project" value="UniProtKB-UniRule"/>
</dbReference>
<evidence type="ECO:0000256" key="8">
    <source>
        <dbReference type="ARBA" id="ARBA00022958"/>
    </source>
</evidence>
<dbReference type="SUPFAM" id="SSF52540">
    <property type="entry name" value="P-loop containing nucleoside triphosphate hydrolases"/>
    <property type="match status" value="1"/>
</dbReference>
<evidence type="ECO:0000313" key="13">
    <source>
        <dbReference type="EMBL" id="WKN34329.1"/>
    </source>
</evidence>
<dbReference type="GO" id="GO:0030488">
    <property type="term" value="P:tRNA methylation"/>
    <property type="evidence" value="ECO:0007669"/>
    <property type="project" value="TreeGrafter"/>
</dbReference>
<evidence type="ECO:0000256" key="4">
    <source>
        <dbReference type="ARBA" id="ARBA00022723"/>
    </source>
</evidence>
<dbReference type="Pfam" id="PF12631">
    <property type="entry name" value="MnmE_helical"/>
    <property type="match status" value="1"/>
</dbReference>
<feature type="binding site" evidence="10">
    <location>
        <begin position="274"/>
        <end position="277"/>
    </location>
    <ligand>
        <name>GTP</name>
        <dbReference type="ChEBI" id="CHEBI:37565"/>
    </ligand>
</feature>
<dbReference type="HAMAP" id="MF_00379">
    <property type="entry name" value="GTPase_MnmE"/>
    <property type="match status" value="1"/>
</dbReference>
<evidence type="ECO:0000256" key="10">
    <source>
        <dbReference type="HAMAP-Rule" id="MF_00379"/>
    </source>
</evidence>
<dbReference type="NCBIfam" id="TIGR00231">
    <property type="entry name" value="small_GTP"/>
    <property type="match status" value="1"/>
</dbReference>
<reference evidence="13" key="2">
    <citation type="journal article" date="2024" name="Antonie Van Leeuwenhoek">
        <title>Roseihalotalea indica gen. nov., sp. nov., a halophilic Bacteroidetes from mesopelagic Southwest Indian Ocean with higher carbohydrate metabolic potential.</title>
        <authorList>
            <person name="Chen B."/>
            <person name="Zhang M."/>
            <person name="Lin D."/>
            <person name="Ye J."/>
            <person name="Tang K."/>
        </authorList>
    </citation>
    <scope>NUCLEOTIDE SEQUENCE</scope>
    <source>
        <strain evidence="13">TK19036</strain>
    </source>
</reference>
<organism evidence="13">
    <name type="scientific">Roseihalotalea indica</name>
    <dbReference type="NCBI Taxonomy" id="2867963"/>
    <lineage>
        <taxon>Bacteria</taxon>
        <taxon>Pseudomonadati</taxon>
        <taxon>Bacteroidota</taxon>
        <taxon>Cytophagia</taxon>
        <taxon>Cytophagales</taxon>
        <taxon>Catalimonadaceae</taxon>
        <taxon>Roseihalotalea</taxon>
    </lineage>
</organism>
<dbReference type="CDD" id="cd04164">
    <property type="entry name" value="trmE"/>
    <property type="match status" value="1"/>
</dbReference>
<dbReference type="Pfam" id="PF10396">
    <property type="entry name" value="TrmE_N"/>
    <property type="match status" value="1"/>
</dbReference>
<evidence type="ECO:0000256" key="3">
    <source>
        <dbReference type="ARBA" id="ARBA00022694"/>
    </source>
</evidence>
<evidence type="ECO:0000256" key="5">
    <source>
        <dbReference type="ARBA" id="ARBA00022741"/>
    </source>
</evidence>
<dbReference type="InterPro" id="IPR006073">
    <property type="entry name" value="GTP-bd"/>
</dbReference>
<comment type="function">
    <text evidence="10">Exhibits a very high intrinsic GTPase hydrolysis rate. Involved in the addition of a carboxymethylaminomethyl (cmnm) group at the wobble position (U34) of certain tRNAs, forming tRNA-cmnm(5)s(2)U34.</text>
</comment>
<dbReference type="AlphaFoldDB" id="A0AA49JEJ2"/>
<evidence type="ECO:0000256" key="2">
    <source>
        <dbReference type="ARBA" id="ARBA00022490"/>
    </source>
</evidence>
<keyword evidence="9 10" id="KW-0342">GTP-binding</keyword>
<feature type="binding site" evidence="10">
    <location>
        <position position="249"/>
    </location>
    <ligand>
        <name>K(+)</name>
        <dbReference type="ChEBI" id="CHEBI:29103"/>
    </ligand>
</feature>
<keyword evidence="2 10" id="KW-0963">Cytoplasm</keyword>
<feature type="binding site" evidence="10">
    <location>
        <position position="254"/>
    </location>
    <ligand>
        <name>K(+)</name>
        <dbReference type="ChEBI" id="CHEBI:29103"/>
    </ligand>
</feature>
<dbReference type="Pfam" id="PF01926">
    <property type="entry name" value="MMR_HSR1"/>
    <property type="match status" value="1"/>
</dbReference>
<accession>A0AA49JEJ2</accession>
<dbReference type="EMBL" id="CP120682">
    <property type="protein sequence ID" value="WKN34329.1"/>
    <property type="molecule type" value="Genomic_DNA"/>
</dbReference>
<evidence type="ECO:0000256" key="9">
    <source>
        <dbReference type="ARBA" id="ARBA00023134"/>
    </source>
</evidence>
<name>A0AA49JEJ2_9BACT</name>
<gene>
    <name evidence="10 13" type="primary">mnmE</name>
    <name evidence="10" type="synonym">trmE</name>
    <name evidence="13" type="ORF">K4G66_18280</name>
</gene>
<dbReference type="FunFam" id="3.40.50.300:FF:001376">
    <property type="entry name" value="tRNA modification GTPase MnmE"/>
    <property type="match status" value="1"/>
</dbReference>
<dbReference type="SUPFAM" id="SSF116878">
    <property type="entry name" value="TrmE connector domain"/>
    <property type="match status" value="1"/>
</dbReference>
<feature type="binding site" evidence="10">
    <location>
        <position position="251"/>
    </location>
    <ligand>
        <name>K(+)</name>
        <dbReference type="ChEBI" id="CHEBI:29103"/>
    </ligand>
</feature>
<dbReference type="InterPro" id="IPR031168">
    <property type="entry name" value="G_TrmE"/>
</dbReference>
<comment type="subcellular location">
    <subcellularLocation>
        <location evidence="10">Cytoplasm</location>
    </subcellularLocation>
</comment>
<protein>
    <recommendedName>
        <fullName evidence="10">tRNA modification GTPase MnmE</fullName>
        <ecNumber evidence="10">3.6.-.-</ecNumber>
    </recommendedName>
</protein>
<evidence type="ECO:0000256" key="1">
    <source>
        <dbReference type="ARBA" id="ARBA00011043"/>
    </source>
</evidence>
<feature type="binding site" evidence="10">
    <location>
        <begin position="249"/>
        <end position="255"/>
    </location>
    <ligand>
        <name>GTP</name>
        <dbReference type="ChEBI" id="CHEBI:37565"/>
    </ligand>
</feature>
<dbReference type="FunFam" id="3.30.1360.120:FF:000003">
    <property type="entry name" value="tRNA modification GTPase MnmE"/>
    <property type="match status" value="1"/>
</dbReference>
<dbReference type="PROSITE" id="PS51709">
    <property type="entry name" value="G_TRME"/>
    <property type="match status" value="1"/>
</dbReference>
<dbReference type="InterPro" id="IPR027368">
    <property type="entry name" value="MnmE_dom2"/>
</dbReference>
<feature type="domain" description="TrmE-type G" evidence="12">
    <location>
        <begin position="220"/>
        <end position="380"/>
    </location>
</feature>
<feature type="binding site" evidence="10">
    <location>
        <begin position="230"/>
        <end position="235"/>
    </location>
    <ligand>
        <name>GTP</name>
        <dbReference type="ChEBI" id="CHEBI:37565"/>
    </ligand>
</feature>
<evidence type="ECO:0000256" key="7">
    <source>
        <dbReference type="ARBA" id="ARBA00022842"/>
    </source>
</evidence>
<dbReference type="InterPro" id="IPR025867">
    <property type="entry name" value="MnmE_helical"/>
</dbReference>
<dbReference type="PANTHER" id="PTHR42714:SF2">
    <property type="entry name" value="TRNA MODIFICATION GTPASE GTPBP3, MITOCHONDRIAL"/>
    <property type="match status" value="1"/>
</dbReference>
<keyword evidence="6 10" id="KW-0378">Hydrolase</keyword>
<comment type="cofactor">
    <cofactor evidence="10">
        <name>K(+)</name>
        <dbReference type="ChEBI" id="CHEBI:29103"/>
    </cofactor>
    <text evidence="10">Binds 1 potassium ion per subunit.</text>
</comment>
<dbReference type="GO" id="GO:0002098">
    <property type="term" value="P:tRNA wobble uridine modification"/>
    <property type="evidence" value="ECO:0007669"/>
    <property type="project" value="TreeGrafter"/>
</dbReference>
<dbReference type="NCBIfam" id="TIGR00450">
    <property type="entry name" value="mnmE_trmE_thdF"/>
    <property type="match status" value="1"/>
</dbReference>
<comment type="caution">
    <text evidence="10">Lacks conserved residue(s) required for the propagation of feature annotation.</text>
</comment>
<dbReference type="GO" id="GO:0005525">
    <property type="term" value="F:GTP binding"/>
    <property type="evidence" value="ECO:0007669"/>
    <property type="project" value="UniProtKB-UniRule"/>
</dbReference>
<feature type="binding site" evidence="10">
    <location>
        <position position="230"/>
    </location>
    <ligand>
        <name>K(+)</name>
        <dbReference type="ChEBI" id="CHEBI:29103"/>
    </ligand>
</feature>